<dbReference type="CDD" id="cd18774">
    <property type="entry name" value="PDC2_HK_sensor"/>
    <property type="match status" value="1"/>
</dbReference>
<dbReference type="Proteomes" id="UP001204151">
    <property type="component" value="Unassembled WGS sequence"/>
</dbReference>
<dbReference type="PANTHER" id="PTHR43065">
    <property type="entry name" value="SENSOR HISTIDINE KINASE"/>
    <property type="match status" value="1"/>
</dbReference>
<dbReference type="EMBL" id="JANUGW010000003">
    <property type="protein sequence ID" value="MCS0581193.1"/>
    <property type="molecule type" value="Genomic_DNA"/>
</dbReference>
<feature type="modified residue" description="4-aspartylphosphate" evidence="4">
    <location>
        <position position="670"/>
    </location>
</feature>
<dbReference type="SUPFAM" id="SSF47384">
    <property type="entry name" value="Homodimeric domain of signal transducing histidine kinase"/>
    <property type="match status" value="1"/>
</dbReference>
<dbReference type="PROSITE" id="PS50110">
    <property type="entry name" value="RESPONSE_REGULATORY"/>
    <property type="match status" value="1"/>
</dbReference>
<dbReference type="Gene3D" id="1.10.287.130">
    <property type="match status" value="1"/>
</dbReference>
<evidence type="ECO:0000256" key="2">
    <source>
        <dbReference type="ARBA" id="ARBA00012438"/>
    </source>
</evidence>
<name>A0ABT1ZMS4_9BURK</name>
<protein>
    <recommendedName>
        <fullName evidence="2">histidine kinase</fullName>
        <ecNumber evidence="2">2.7.13.3</ecNumber>
    </recommendedName>
</protein>
<dbReference type="InterPro" id="IPR003594">
    <property type="entry name" value="HATPase_dom"/>
</dbReference>
<comment type="catalytic activity">
    <reaction evidence="1">
        <text>ATP + protein L-histidine = ADP + protein N-phospho-L-histidine.</text>
        <dbReference type="EC" id="2.7.13.3"/>
    </reaction>
</comment>
<organism evidence="7 8">
    <name type="scientific">Massilia pinisoli</name>
    <dbReference type="NCBI Taxonomy" id="1772194"/>
    <lineage>
        <taxon>Bacteria</taxon>
        <taxon>Pseudomonadati</taxon>
        <taxon>Pseudomonadota</taxon>
        <taxon>Betaproteobacteria</taxon>
        <taxon>Burkholderiales</taxon>
        <taxon>Oxalobacteraceae</taxon>
        <taxon>Telluria group</taxon>
        <taxon>Massilia</taxon>
    </lineage>
</organism>
<reference evidence="7 8" key="1">
    <citation type="submission" date="2022-08" db="EMBL/GenBank/DDBJ databases">
        <title>Reclassification of Massilia species as members of the genera Telluria, Duganella, Pseudoduganella, Mokoshia gen. nov. and Zemynaea gen. nov. using orthogonal and non-orthogonal genome-based approaches.</title>
        <authorList>
            <person name="Bowman J.P."/>
        </authorList>
    </citation>
    <scope>NUCLEOTIDE SEQUENCE [LARGE SCALE GENOMIC DNA]</scope>
    <source>
        <strain evidence="7 8">JCM 31316</strain>
    </source>
</reference>
<dbReference type="Pfam" id="PF00072">
    <property type="entry name" value="Response_reg"/>
    <property type="match status" value="1"/>
</dbReference>
<dbReference type="Gene3D" id="3.30.450.20">
    <property type="entry name" value="PAS domain"/>
    <property type="match status" value="1"/>
</dbReference>
<feature type="domain" description="Response regulatory" evidence="6">
    <location>
        <begin position="620"/>
        <end position="731"/>
    </location>
</feature>
<evidence type="ECO:0000256" key="1">
    <source>
        <dbReference type="ARBA" id="ARBA00000085"/>
    </source>
</evidence>
<dbReference type="PROSITE" id="PS50109">
    <property type="entry name" value="HIS_KIN"/>
    <property type="match status" value="1"/>
</dbReference>
<dbReference type="InterPro" id="IPR036890">
    <property type="entry name" value="HATPase_C_sf"/>
</dbReference>
<comment type="caution">
    <text evidence="7">The sequence shown here is derived from an EMBL/GenBank/DDBJ whole genome shotgun (WGS) entry which is preliminary data.</text>
</comment>
<dbReference type="PANTHER" id="PTHR43065:SF42">
    <property type="entry name" value="TWO-COMPONENT SENSOR PPRA"/>
    <property type="match status" value="1"/>
</dbReference>
<dbReference type="InterPro" id="IPR036097">
    <property type="entry name" value="HisK_dim/P_sf"/>
</dbReference>
<evidence type="ECO:0000313" key="8">
    <source>
        <dbReference type="Proteomes" id="UP001204151"/>
    </source>
</evidence>
<dbReference type="SMART" id="SM00448">
    <property type="entry name" value="REC"/>
    <property type="match status" value="1"/>
</dbReference>
<keyword evidence="8" id="KW-1185">Reference proteome</keyword>
<dbReference type="SMART" id="SM00387">
    <property type="entry name" value="HATPase_c"/>
    <property type="match status" value="1"/>
</dbReference>
<dbReference type="SUPFAM" id="SSF55874">
    <property type="entry name" value="ATPase domain of HSP90 chaperone/DNA topoisomerase II/histidine kinase"/>
    <property type="match status" value="1"/>
</dbReference>
<sequence>MRIRTRLLLLILAILVPAFVAAVLAVGYVYQEERHAQETSVKEAVRAFALVVDNELETKEGILRALANSPALARGDLDTFFHHASSLAPTAETTIILLSTDGRQLLNTRAAPGTPLPTRRASNIGELMQRNGADRTLVSDLFVSPLGRRHDFAIQVPVHIDGQIRYFLSMGVNAATMQGLLLEQRFPVEWQATIVDRGGRVVARTLDPDLYRGRPLSSVAMAQFAARREGVFSSKNLAGIPVQAFYSTVPGSDWKVLVSIPTADLRRVPLHAAAFLAAIMAVLLVLASVGARWFARRAAIPIEYLGRRAEDLGAGREVRYEPQGVIEIDAVAQRMAEASRRILTAQAEQEHRVADAVAASERAQTALVRGQKLEALGRLTGGIAHEFNNLLQTLTTALQLAALTANQPKMLNLIDTCKRTVSRATALTTRLGSFGRLQDARLLTVDPAEQVRSSVQLLRGVLRQGTRVEVQCGDDVWPVTIDPVQFDLALLNLAINARDAMPEGGRLAIEVHNCTLEPTLERTGGDYVRVRVTDTGTGMPPDVLARALDPFFTTKPPGQGSGLGLPQAYAFATQSRGWLTVASTVGTGTTIDIYLPRSEQPLSDVAGRTDSQAPGRGSGRVLFVEDDPLVREAVVRGLEDCGFDVMVAADGDKALAMLDAGLDADVVFSDIVMPGKVSGIDLAGLLRERRPGLPVVLATGYTEQRAVIPGVQVLAKPYEIDQLVELLANLSAAR</sequence>
<gene>
    <name evidence="7" type="ORF">NX784_06275</name>
</gene>
<accession>A0ABT1ZMS4</accession>
<dbReference type="SUPFAM" id="SSF52172">
    <property type="entry name" value="CheY-like"/>
    <property type="match status" value="1"/>
</dbReference>
<proteinExistence type="predicted"/>
<dbReference type="InterPro" id="IPR001789">
    <property type="entry name" value="Sig_transdc_resp-reg_receiver"/>
</dbReference>
<evidence type="ECO:0000259" key="5">
    <source>
        <dbReference type="PROSITE" id="PS50109"/>
    </source>
</evidence>
<dbReference type="Gene3D" id="3.40.50.2300">
    <property type="match status" value="1"/>
</dbReference>
<evidence type="ECO:0000256" key="4">
    <source>
        <dbReference type="PROSITE-ProRule" id="PRU00169"/>
    </source>
</evidence>
<dbReference type="SMART" id="SM00388">
    <property type="entry name" value="HisKA"/>
    <property type="match status" value="1"/>
</dbReference>
<keyword evidence="3 4" id="KW-0597">Phosphoprotein</keyword>
<dbReference type="EC" id="2.7.13.3" evidence="2"/>
<evidence type="ECO:0000256" key="3">
    <source>
        <dbReference type="ARBA" id="ARBA00022553"/>
    </source>
</evidence>
<evidence type="ECO:0000313" key="7">
    <source>
        <dbReference type="EMBL" id="MCS0581193.1"/>
    </source>
</evidence>
<dbReference type="InterPro" id="IPR004358">
    <property type="entry name" value="Sig_transdc_His_kin-like_C"/>
</dbReference>
<dbReference type="Pfam" id="PF02518">
    <property type="entry name" value="HATPase_c"/>
    <property type="match status" value="1"/>
</dbReference>
<dbReference type="PRINTS" id="PR00344">
    <property type="entry name" value="BCTRLSENSOR"/>
</dbReference>
<evidence type="ECO:0000259" key="6">
    <source>
        <dbReference type="PROSITE" id="PS50110"/>
    </source>
</evidence>
<dbReference type="InterPro" id="IPR005467">
    <property type="entry name" value="His_kinase_dom"/>
</dbReference>
<dbReference type="InterPro" id="IPR011006">
    <property type="entry name" value="CheY-like_superfamily"/>
</dbReference>
<dbReference type="RefSeq" id="WP_258815808.1">
    <property type="nucleotide sequence ID" value="NZ_JANUGW010000003.1"/>
</dbReference>
<dbReference type="InterPro" id="IPR003661">
    <property type="entry name" value="HisK_dim/P_dom"/>
</dbReference>
<dbReference type="Gene3D" id="3.30.565.10">
    <property type="entry name" value="Histidine kinase-like ATPase, C-terminal domain"/>
    <property type="match status" value="1"/>
</dbReference>
<feature type="domain" description="Histidine kinase" evidence="5">
    <location>
        <begin position="382"/>
        <end position="599"/>
    </location>
</feature>